<dbReference type="InterPro" id="IPR051200">
    <property type="entry name" value="Host-pathogen_enzymatic-act"/>
</dbReference>
<dbReference type="SUPFAM" id="SSF103647">
    <property type="entry name" value="TSP type-3 repeat"/>
    <property type="match status" value="1"/>
</dbReference>
<dbReference type="InterPro" id="IPR011044">
    <property type="entry name" value="Quino_amine_DH_bsu"/>
</dbReference>
<dbReference type="CDD" id="cd00146">
    <property type="entry name" value="PKD"/>
    <property type="match status" value="1"/>
</dbReference>
<dbReference type="InterPro" id="IPR028974">
    <property type="entry name" value="TSP_type-3_rpt"/>
</dbReference>
<dbReference type="PANTHER" id="PTHR47197:SF3">
    <property type="entry name" value="DIHYDRO-HEME D1 DEHYDROGENASE"/>
    <property type="match status" value="1"/>
</dbReference>
<dbReference type="SUPFAM" id="SSF50969">
    <property type="entry name" value="YVTN repeat-like/Quinoprotein amine dehydrogenase"/>
    <property type="match status" value="2"/>
</dbReference>
<gene>
    <name evidence="3" type="ORF">ACFP85_02655</name>
</gene>
<dbReference type="InterPro" id="IPR013783">
    <property type="entry name" value="Ig-like_fold"/>
</dbReference>
<feature type="compositionally biased region" description="Acidic residues" evidence="1">
    <location>
        <begin position="186"/>
        <end position="207"/>
    </location>
</feature>
<dbReference type="PANTHER" id="PTHR47197">
    <property type="entry name" value="PROTEIN NIRF"/>
    <property type="match status" value="1"/>
</dbReference>
<dbReference type="SUPFAM" id="SSF49299">
    <property type="entry name" value="PKD domain"/>
    <property type="match status" value="2"/>
</dbReference>
<dbReference type="InterPro" id="IPR015943">
    <property type="entry name" value="WD40/YVTN_repeat-like_dom_sf"/>
</dbReference>
<proteinExistence type="predicted"/>
<dbReference type="InterPro" id="IPR035986">
    <property type="entry name" value="PKD_dom_sf"/>
</dbReference>
<dbReference type="EMBL" id="JBHSUS010000001">
    <property type="protein sequence ID" value="MFC6439053.1"/>
    <property type="molecule type" value="Genomic_DNA"/>
</dbReference>
<feature type="domain" description="PKD" evidence="2">
    <location>
        <begin position="940"/>
        <end position="1027"/>
    </location>
</feature>
<dbReference type="InterPro" id="IPR022409">
    <property type="entry name" value="PKD/Chitinase_dom"/>
</dbReference>
<evidence type="ECO:0000313" key="4">
    <source>
        <dbReference type="Proteomes" id="UP001596364"/>
    </source>
</evidence>
<evidence type="ECO:0000313" key="3">
    <source>
        <dbReference type="EMBL" id="MFC6439053.1"/>
    </source>
</evidence>
<dbReference type="Pfam" id="PF18911">
    <property type="entry name" value="PKD_4"/>
    <property type="match status" value="2"/>
</dbReference>
<sequence length="1341" mass="145253">MDAAVEGLSYTSTSGESGVTNAAGEYKYKDGAMVTFSLGSIQFPAVAAARTVTPFSFFESRNLHDPELLNTLRLLQSLDADKDPSNNIQLDASAVQRLTAASITFADLALSADEFEQLLVSTDVFTAAGNTSMVSKGAAMQHFASTLNSSSQLDTDGDGISNVNDTDDDNDGVPDSKDLFPWDSSESTDFDLDGIGDSADDDDDNDGIVDVSDPTLRLIYEMSSSVVTITHHQYHADSNKLFITNKGAKSLLVINPDDGQVLQTLTFEKMPWRMALSGNTLYVSLLNRDFQYYSTEGEGGEVVVMDISGATAQEIRRFTVTVDPFDIVATSQGKVIVSSGSNQWTSIQAYNGSDGVFLGSAGIRHQSYLSLDPAEKAVFAADTDLSPSDFEKFDISVEGISALGDSPYHGSYSPSGRVWAAGEYVFSRSGNVYNASDMTYVSRILPGQSISDVQVDMTQNIAFVVSAGVTYLVNLESAEVFSGIANPGVVQHVLVGDAINYTLAMSNNSLVLVKTPHPCPSCGTNTKPVANFTYTPTQGSTTDTYEFDASMSNDAEDGHQLQFRWDMDNDGQWDTNFSTDPQYSQKFLTAGTKFVTLQVRDSAGALHSKTIDIQVEQGIDSGEVINDSAPFELQFNVTATAIDSVRQKMYVSDKSAKRLYVVNLQTGQTEKFFQFSYMPERMTISPDGAKLYVALLTQEHSSYWWEEEQNGYIAVFDLAQQAQVNVYEIPTDPYDLVVNSQNKLIVSSGSGQWTDIYAFNADDGTVLGKAGIRQASRLSLHPSGEMVFAADTDSSPSDFEKFDISGTGIVSVGDSPYHGDHSIAGQVWVSPAGDILVSRGGDIFRTSDMTYVQSISGINGAIKQVTFDSAQNLAFVVMLDGQVSYYNLTTWVEIDSLAVSDATGVVVVDGSVLVLQNGGVNTQLVSLDHPCMQCGANTAPVASFTYTPAQGTTLDTYEFDASSSSDAEDGAALQYRWNFDNDNQWDTEFSDNPLTSKKFISAGTRFVTLQVKDSAGALHSKTLDVEVAQGIDYGTTVNDSVAYSLAFDVTATATDALRNKLYVSDQAAKRVYVVNLETGLTEKYFEFDFMPERMTISPDGGTLYLALLTQQHSYSWWKEDQSGYIAVFDLAQQAQTLVYGIPTDPYDLVVNDQNKLVVSSGSGQWTDIYAFNANDGAVLGKSSIRQSSRLSLHPSSDLVFAADTDITPSDFQKFDISGTGIRSLGDSPYHGDYYIDGKVWLSPDGNNVISRGGEMFRVADMNWLQALDGVDSAIHDIVFDTDNNRLLMLTDASLIALSLSDYAVTSVLPSQGAKSLVISNGRVFGLLNGGLSTTVIEYVFE</sequence>
<comment type="caution">
    <text evidence="3">The sequence shown here is derived from an EMBL/GenBank/DDBJ whole genome shotgun (WGS) entry which is preliminary data.</text>
</comment>
<dbReference type="Gene3D" id="4.10.1080.10">
    <property type="entry name" value="TSP type-3 repeat"/>
    <property type="match status" value="1"/>
</dbReference>
<dbReference type="Gene3D" id="2.130.10.10">
    <property type="entry name" value="YVTN repeat-like/Quinoprotein amine dehydrogenase"/>
    <property type="match status" value="4"/>
</dbReference>
<protein>
    <submittedName>
        <fullName evidence="3">PKD domain-containing protein</fullName>
    </submittedName>
</protein>
<dbReference type="SMART" id="SM00089">
    <property type="entry name" value="PKD"/>
    <property type="match status" value="2"/>
</dbReference>
<dbReference type="PROSITE" id="PS50093">
    <property type="entry name" value="PKD"/>
    <property type="match status" value="2"/>
</dbReference>
<reference evidence="4" key="1">
    <citation type="journal article" date="2019" name="Int. J. Syst. Evol. Microbiol.">
        <title>The Global Catalogue of Microorganisms (GCM) 10K type strain sequencing project: providing services to taxonomists for standard genome sequencing and annotation.</title>
        <authorList>
            <consortium name="The Broad Institute Genomics Platform"/>
            <consortium name="The Broad Institute Genome Sequencing Center for Infectious Disease"/>
            <person name="Wu L."/>
            <person name="Ma J."/>
        </authorList>
    </citation>
    <scope>NUCLEOTIDE SEQUENCE [LARGE SCALE GENOMIC DNA]</scope>
    <source>
        <strain evidence="4">CGMCC 1.16031</strain>
    </source>
</reference>
<dbReference type="Gene3D" id="2.60.40.10">
    <property type="entry name" value="Immunoglobulins"/>
    <property type="match status" value="2"/>
</dbReference>
<feature type="region of interest" description="Disordered" evidence="1">
    <location>
        <begin position="149"/>
        <end position="208"/>
    </location>
</feature>
<dbReference type="RefSeq" id="WP_377148377.1">
    <property type="nucleotide sequence ID" value="NZ_JBHSUS010000001.1"/>
</dbReference>
<name>A0ABW1XIE5_9ALTE</name>
<evidence type="ECO:0000259" key="2">
    <source>
        <dbReference type="PROSITE" id="PS50093"/>
    </source>
</evidence>
<dbReference type="Proteomes" id="UP001596364">
    <property type="component" value="Unassembled WGS sequence"/>
</dbReference>
<keyword evidence="4" id="KW-1185">Reference proteome</keyword>
<dbReference type="InterPro" id="IPR000601">
    <property type="entry name" value="PKD_dom"/>
</dbReference>
<accession>A0ABW1XIE5</accession>
<evidence type="ECO:0000256" key="1">
    <source>
        <dbReference type="SAM" id="MobiDB-lite"/>
    </source>
</evidence>
<organism evidence="3 4">
    <name type="scientific">Pseudobowmanella zhangzhouensis</name>
    <dbReference type="NCBI Taxonomy" id="1537679"/>
    <lineage>
        <taxon>Bacteria</taxon>
        <taxon>Pseudomonadati</taxon>
        <taxon>Pseudomonadota</taxon>
        <taxon>Gammaproteobacteria</taxon>
        <taxon>Alteromonadales</taxon>
        <taxon>Alteromonadaceae</taxon>
    </lineage>
</organism>
<feature type="domain" description="PKD" evidence="2">
    <location>
        <begin position="528"/>
        <end position="616"/>
    </location>
</feature>
<dbReference type="SUPFAM" id="SSF63825">
    <property type="entry name" value="YWTD domain"/>
    <property type="match status" value="1"/>
</dbReference>